<dbReference type="PIRSF" id="PIRSF006268">
    <property type="entry name" value="ApbE"/>
    <property type="match status" value="1"/>
</dbReference>
<comment type="catalytic activity">
    <reaction evidence="9 10">
        <text>L-threonyl-[protein] + FAD = FMN-L-threonyl-[protein] + AMP + H(+)</text>
        <dbReference type="Rhea" id="RHEA:36847"/>
        <dbReference type="Rhea" id="RHEA-COMP:11060"/>
        <dbReference type="Rhea" id="RHEA-COMP:11061"/>
        <dbReference type="ChEBI" id="CHEBI:15378"/>
        <dbReference type="ChEBI" id="CHEBI:30013"/>
        <dbReference type="ChEBI" id="CHEBI:57692"/>
        <dbReference type="ChEBI" id="CHEBI:74257"/>
        <dbReference type="ChEBI" id="CHEBI:456215"/>
        <dbReference type="EC" id="2.7.1.180"/>
    </reaction>
</comment>
<comment type="cofactor">
    <cofactor evidence="11">
        <name>Mg(2+)</name>
        <dbReference type="ChEBI" id="CHEBI:18420"/>
    </cofactor>
    <cofactor evidence="11">
        <name>Mn(2+)</name>
        <dbReference type="ChEBI" id="CHEBI:29035"/>
    </cofactor>
    <text evidence="11">Magnesium. Can also use manganese.</text>
</comment>
<feature type="binding site" evidence="11">
    <location>
        <position position="221"/>
    </location>
    <ligand>
        <name>Mg(2+)</name>
        <dbReference type="ChEBI" id="CHEBI:18420"/>
    </ligand>
</feature>
<evidence type="ECO:0000256" key="4">
    <source>
        <dbReference type="ARBA" id="ARBA00022679"/>
    </source>
</evidence>
<evidence type="ECO:0000313" key="13">
    <source>
        <dbReference type="EMBL" id="QJX00891.1"/>
    </source>
</evidence>
<accession>A0A6M5Z648</accession>
<name>A0A6M5Z648_9BACT</name>
<dbReference type="SUPFAM" id="SSF143631">
    <property type="entry name" value="ApbE-like"/>
    <property type="match status" value="1"/>
</dbReference>
<protein>
    <recommendedName>
        <fullName evidence="2 10">FAD:protein FMN transferase</fullName>
        <ecNumber evidence="1 10">2.7.1.180</ecNumber>
    </recommendedName>
    <alternativeName>
        <fullName evidence="8 10">Flavin transferase</fullName>
    </alternativeName>
</protein>
<proteinExistence type="inferred from homology"/>
<keyword evidence="7 10" id="KW-0460">Magnesium</keyword>
<dbReference type="GO" id="GO:0046872">
    <property type="term" value="F:metal ion binding"/>
    <property type="evidence" value="ECO:0007669"/>
    <property type="project" value="UniProtKB-UniRule"/>
</dbReference>
<keyword evidence="4 10" id="KW-0808">Transferase</keyword>
<organism evidence="13 14">
    <name type="scientific">Frigoriglobus tundricola</name>
    <dbReference type="NCBI Taxonomy" id="2774151"/>
    <lineage>
        <taxon>Bacteria</taxon>
        <taxon>Pseudomonadati</taxon>
        <taxon>Planctomycetota</taxon>
        <taxon>Planctomycetia</taxon>
        <taxon>Gemmatales</taxon>
        <taxon>Gemmataceae</taxon>
        <taxon>Frigoriglobus</taxon>
    </lineage>
</organism>
<keyword evidence="5 10" id="KW-0479">Metal-binding</keyword>
<keyword evidence="3 10" id="KW-0285">Flavoprotein</keyword>
<evidence type="ECO:0000256" key="8">
    <source>
        <dbReference type="ARBA" id="ARBA00031306"/>
    </source>
</evidence>
<evidence type="ECO:0000256" key="9">
    <source>
        <dbReference type="ARBA" id="ARBA00048540"/>
    </source>
</evidence>
<feature type="compositionally biased region" description="Basic and acidic residues" evidence="12">
    <location>
        <begin position="31"/>
        <end position="44"/>
    </location>
</feature>
<evidence type="ECO:0000256" key="11">
    <source>
        <dbReference type="PIRSR" id="PIRSR006268-2"/>
    </source>
</evidence>
<evidence type="ECO:0000256" key="3">
    <source>
        <dbReference type="ARBA" id="ARBA00022630"/>
    </source>
</evidence>
<gene>
    <name evidence="13" type="ORF">FTUN_8529</name>
</gene>
<evidence type="ECO:0000313" key="14">
    <source>
        <dbReference type="Proteomes" id="UP000503447"/>
    </source>
</evidence>
<reference evidence="14" key="1">
    <citation type="submission" date="2020-05" db="EMBL/GenBank/DDBJ databases">
        <title>Frigoriglobus tundricola gen. nov., sp. nov., a psychrotolerant cellulolytic planctomycete of the family Gemmataceae with two divergent copies of 16S rRNA gene.</title>
        <authorList>
            <person name="Kulichevskaya I.S."/>
            <person name="Ivanova A.A."/>
            <person name="Naumoff D.G."/>
            <person name="Beletsky A.V."/>
            <person name="Rijpstra W.I.C."/>
            <person name="Sinninghe Damste J.S."/>
            <person name="Mardanov A.V."/>
            <person name="Ravin N.V."/>
            <person name="Dedysh S.N."/>
        </authorList>
    </citation>
    <scope>NUCLEOTIDE SEQUENCE [LARGE SCALE GENOMIC DNA]</scope>
    <source>
        <strain evidence="14">PL17</strain>
    </source>
</reference>
<keyword evidence="14" id="KW-1185">Reference proteome</keyword>
<dbReference type="Pfam" id="PF02424">
    <property type="entry name" value="ApbE"/>
    <property type="match status" value="1"/>
</dbReference>
<sequence>MTCYSLLLAGFCHLTLTGALSRPAPLNGTRSAERGARNEEREPEGTFGLPRRVPHPALRAPSEGRGVGSSRFEFESKHMGTTFRITFYAADRPTAKKAADAAFVRIAELDGIMSDYKKESELMRLCRAFASEVAAPVKVSDDLFFVLQKAEALSIKSDGAFDVTVGPVVQLWRLARRTQELPDPKEFARARERVGYKMVKLDPQKKTVQLLTPGMQLDLGGIAKGYAADEALKLLRDTFGIKRALVAASGDILCGEPPPGTDGWKVEIAPIAKSQKPRTLTLANAAVSTSGDLEQFVEIKGVRYSHVLDPKTGLGLTGRRSVTVIAPDGITADSMTKAASVLPRERALELIEGTPGAAAYIVILDNDEKPVTTSSKRFPKE</sequence>
<evidence type="ECO:0000256" key="10">
    <source>
        <dbReference type="PIRNR" id="PIRNR006268"/>
    </source>
</evidence>
<dbReference type="GO" id="GO:0016740">
    <property type="term" value="F:transferase activity"/>
    <property type="evidence" value="ECO:0007669"/>
    <property type="project" value="UniProtKB-UniRule"/>
</dbReference>
<evidence type="ECO:0000256" key="2">
    <source>
        <dbReference type="ARBA" id="ARBA00016337"/>
    </source>
</evidence>
<comment type="similarity">
    <text evidence="10">Belongs to the ApbE family.</text>
</comment>
<keyword evidence="6 10" id="KW-0274">FAD</keyword>
<dbReference type="EC" id="2.7.1.180" evidence="1 10"/>
<dbReference type="InterPro" id="IPR003374">
    <property type="entry name" value="ApbE-like_sf"/>
</dbReference>
<evidence type="ECO:0000256" key="1">
    <source>
        <dbReference type="ARBA" id="ARBA00011955"/>
    </source>
</evidence>
<feature type="binding site" evidence="11">
    <location>
        <position position="333"/>
    </location>
    <ligand>
        <name>Mg(2+)</name>
        <dbReference type="ChEBI" id="CHEBI:18420"/>
    </ligand>
</feature>
<evidence type="ECO:0000256" key="6">
    <source>
        <dbReference type="ARBA" id="ARBA00022827"/>
    </source>
</evidence>
<dbReference type="PANTHER" id="PTHR30040:SF2">
    <property type="entry name" value="FAD:PROTEIN FMN TRANSFERASE"/>
    <property type="match status" value="1"/>
</dbReference>
<evidence type="ECO:0000256" key="5">
    <source>
        <dbReference type="ARBA" id="ARBA00022723"/>
    </source>
</evidence>
<evidence type="ECO:0000256" key="12">
    <source>
        <dbReference type="SAM" id="MobiDB-lite"/>
    </source>
</evidence>
<feature type="region of interest" description="Disordered" evidence="12">
    <location>
        <begin position="23"/>
        <end position="67"/>
    </location>
</feature>
<evidence type="ECO:0000256" key="7">
    <source>
        <dbReference type="ARBA" id="ARBA00022842"/>
    </source>
</evidence>
<dbReference type="Proteomes" id="UP000503447">
    <property type="component" value="Chromosome"/>
</dbReference>
<dbReference type="AlphaFoldDB" id="A0A6M5Z648"/>
<dbReference type="Gene3D" id="3.10.520.10">
    <property type="entry name" value="ApbE-like domains"/>
    <property type="match status" value="1"/>
</dbReference>
<dbReference type="KEGG" id="ftj:FTUN_8529"/>
<dbReference type="InterPro" id="IPR024932">
    <property type="entry name" value="ApbE"/>
</dbReference>
<dbReference type="EMBL" id="CP053452">
    <property type="protein sequence ID" value="QJX00891.1"/>
    <property type="molecule type" value="Genomic_DNA"/>
</dbReference>
<dbReference type="PANTHER" id="PTHR30040">
    <property type="entry name" value="THIAMINE BIOSYNTHESIS LIPOPROTEIN APBE"/>
    <property type="match status" value="1"/>
</dbReference>